<proteinExistence type="inferred from homology"/>
<dbReference type="AlphaFoldDB" id="A0A0M6WPQ7"/>
<dbReference type="Gene3D" id="3.90.70.10">
    <property type="entry name" value="Cysteine proteinases"/>
    <property type="match status" value="1"/>
</dbReference>
<dbReference type="InterPro" id="IPR000169">
    <property type="entry name" value="Pept_cys_AS"/>
</dbReference>
<feature type="domain" description="Peptidase C1A papain C-terminal" evidence="2">
    <location>
        <begin position="178"/>
        <end position="398"/>
    </location>
</feature>
<dbReference type="InterPro" id="IPR000668">
    <property type="entry name" value="Peptidase_C1A_C"/>
</dbReference>
<evidence type="ECO:0000313" key="3">
    <source>
        <dbReference type="EMBL" id="CRL39358.1"/>
    </source>
</evidence>
<dbReference type="Pfam" id="PF00112">
    <property type="entry name" value="Peptidase_C1"/>
    <property type="match status" value="1"/>
</dbReference>
<comment type="similarity">
    <text evidence="1">Belongs to the peptidase C1 family.</text>
</comment>
<gene>
    <name evidence="3" type="ORF">M72_29491</name>
</gene>
<reference evidence="4" key="1">
    <citation type="submission" date="2015-05" db="EMBL/GenBank/DDBJ databases">
        <authorList>
            <consortium name="Pathogen Informatics"/>
        </authorList>
    </citation>
    <scope>NUCLEOTIDE SEQUENCE [LARGE SCALE GENOMIC DNA]</scope>
    <source>
        <strain evidence="4">M72</strain>
    </source>
</reference>
<dbReference type="OrthoDB" id="3648721at2"/>
<dbReference type="STRING" id="301302.ERS852420_00860"/>
<dbReference type="Gene3D" id="3.30.457.10">
    <property type="entry name" value="Copper amine oxidase-like, N-terminal domain"/>
    <property type="match status" value="1"/>
</dbReference>
<keyword evidence="4" id="KW-1185">Reference proteome</keyword>
<dbReference type="SMART" id="SM00645">
    <property type="entry name" value="Pept_C1"/>
    <property type="match status" value="1"/>
</dbReference>
<dbReference type="PANTHER" id="PTHR12411">
    <property type="entry name" value="CYSTEINE PROTEASE FAMILY C1-RELATED"/>
    <property type="match status" value="1"/>
</dbReference>
<dbReference type="CDD" id="cd02619">
    <property type="entry name" value="Peptidase_C1"/>
    <property type="match status" value="1"/>
</dbReference>
<dbReference type="InterPro" id="IPR036582">
    <property type="entry name" value="Mao_N_sf"/>
</dbReference>
<dbReference type="SUPFAM" id="SSF55383">
    <property type="entry name" value="Copper amine oxidase, domain N"/>
    <property type="match status" value="1"/>
</dbReference>
<accession>A0A0M6WPQ7</accession>
<dbReference type="Proteomes" id="UP000049979">
    <property type="component" value="Unassembled WGS sequence"/>
</dbReference>
<dbReference type="InterPro" id="IPR012854">
    <property type="entry name" value="Cu_amine_oxidase-like_N"/>
</dbReference>
<dbReference type="Pfam" id="PF18560">
    <property type="entry name" value="Lectin_like"/>
    <property type="match status" value="1"/>
</dbReference>
<evidence type="ECO:0000259" key="2">
    <source>
        <dbReference type="SMART" id="SM00645"/>
    </source>
</evidence>
<dbReference type="InterPro" id="IPR038765">
    <property type="entry name" value="Papain-like_cys_pep_sf"/>
</dbReference>
<sequence>MKYSKRYIAFTIVLALVFILKFQILGVDNAQVGRFRGGELDTQVWNPMVAKEVNGQTIHAVIDNQTYNNSKSKFYMDKNRNIMVPVSMLRDALNCSAHVYDKKRLLVEKHSQSVSMDVGQKKAYLNGDEVDISSALKEVRGQLVVSLEDLSNLLGYSCSFDIASNTITASDKDTSAIVPASYDLRERDRVSTIYNQGSYGTCWAFAATSALESSLRPEEKVNFSVDHMSMSNSFHANQYDGGEYTMGMAYLAAWQGPVYEKDDPYGDGMTDDSLKAVRHVQEMQVIDGKDYEGIKEAVFKYGGVESSLYSTIRSSQGSSVYYNQNTSAYCYIGTEKPNHDVVIIGWDDNYSRSNFNTPLEGDGAFICQNSWGDGFGENGIFYVSYYDTNIGTHNVAYTRVDDVHNYDHIYQSDLCGWVGKLGYDSDQIYGANVFEAKGSETLSAASFYATGANTQYEVYVVHDFENEKSFAQREQLASGTLQKAGYYTVDFDTKVSLKKGERYAVLVYLKTPGTKHPMAIEYDTGEKILQGVDLDDGEGYISLNGKNFVNVKEKKDCNLCIKAFTRD</sequence>
<dbReference type="EMBL" id="CVRR01000023">
    <property type="protein sequence ID" value="CRL39358.1"/>
    <property type="molecule type" value="Genomic_DNA"/>
</dbReference>
<dbReference type="RefSeq" id="WP_055068029.1">
    <property type="nucleotide sequence ID" value="NZ_CP173697.1"/>
</dbReference>
<dbReference type="InterPro" id="IPR013128">
    <property type="entry name" value="Peptidase_C1A"/>
</dbReference>
<dbReference type="GO" id="GO:0006508">
    <property type="term" value="P:proteolysis"/>
    <property type="evidence" value="ECO:0007669"/>
    <property type="project" value="InterPro"/>
</dbReference>
<evidence type="ECO:0000256" key="1">
    <source>
        <dbReference type="ARBA" id="ARBA00008455"/>
    </source>
</evidence>
<name>A0A0M6WPQ7_9FIRM</name>
<dbReference type="Pfam" id="PF07833">
    <property type="entry name" value="Cu_amine_oxidN1"/>
    <property type="match status" value="1"/>
</dbReference>
<evidence type="ECO:0000313" key="4">
    <source>
        <dbReference type="Proteomes" id="UP000049979"/>
    </source>
</evidence>
<protein>
    <submittedName>
        <fullName evidence="3">Cell surface protein</fullName>
    </submittedName>
</protein>
<dbReference type="GO" id="GO:0008234">
    <property type="term" value="F:cysteine-type peptidase activity"/>
    <property type="evidence" value="ECO:0007669"/>
    <property type="project" value="InterPro"/>
</dbReference>
<dbReference type="PROSITE" id="PS00139">
    <property type="entry name" value="THIOL_PROTEASE_CYS"/>
    <property type="match status" value="1"/>
</dbReference>
<dbReference type="InterPro" id="IPR040528">
    <property type="entry name" value="Lectin-like"/>
</dbReference>
<dbReference type="SUPFAM" id="SSF54001">
    <property type="entry name" value="Cysteine proteinases"/>
    <property type="match status" value="1"/>
</dbReference>
<organism evidence="3 4">
    <name type="scientific">Roseburia faecis</name>
    <dbReference type="NCBI Taxonomy" id="301302"/>
    <lineage>
        <taxon>Bacteria</taxon>
        <taxon>Bacillati</taxon>
        <taxon>Bacillota</taxon>
        <taxon>Clostridia</taxon>
        <taxon>Lachnospirales</taxon>
        <taxon>Lachnospiraceae</taxon>
        <taxon>Roseburia</taxon>
    </lineage>
</organism>